<feature type="chain" id="PRO_5037710515" evidence="1">
    <location>
        <begin position="24"/>
        <end position="122"/>
    </location>
</feature>
<gene>
    <name evidence="2" type="ORF">GCM10010994_50130</name>
</gene>
<evidence type="ECO:0000313" key="3">
    <source>
        <dbReference type="Proteomes" id="UP000637002"/>
    </source>
</evidence>
<dbReference type="Proteomes" id="UP000637002">
    <property type="component" value="Unassembled WGS sequence"/>
</dbReference>
<sequence>MRVLAMLAVGTAIALTPPIYAHAQGSQPPSASEQAPNDALAKRVRNVKIVDIASLSPGAQSQIAIELARISDEELKTLRRTVDALPPASSALREKGLDTSKVVAAALGDDGTLTLVTKTSGA</sequence>
<proteinExistence type="predicted"/>
<protein>
    <submittedName>
        <fullName evidence="2">Uncharacterized protein</fullName>
    </submittedName>
</protein>
<evidence type="ECO:0000256" key="1">
    <source>
        <dbReference type="SAM" id="SignalP"/>
    </source>
</evidence>
<organism evidence="2 3">
    <name type="scientific">Chelatococcus reniformis</name>
    <dbReference type="NCBI Taxonomy" id="1494448"/>
    <lineage>
        <taxon>Bacteria</taxon>
        <taxon>Pseudomonadati</taxon>
        <taxon>Pseudomonadota</taxon>
        <taxon>Alphaproteobacteria</taxon>
        <taxon>Hyphomicrobiales</taxon>
        <taxon>Chelatococcaceae</taxon>
        <taxon>Chelatococcus</taxon>
    </lineage>
</organism>
<name>A0A916XN99_9HYPH</name>
<keyword evidence="3" id="KW-1185">Reference proteome</keyword>
<dbReference type="AlphaFoldDB" id="A0A916XN99"/>
<comment type="caution">
    <text evidence="2">The sequence shown here is derived from an EMBL/GenBank/DDBJ whole genome shotgun (WGS) entry which is preliminary data.</text>
</comment>
<reference evidence="2" key="2">
    <citation type="submission" date="2020-09" db="EMBL/GenBank/DDBJ databases">
        <authorList>
            <person name="Sun Q."/>
            <person name="Zhou Y."/>
        </authorList>
    </citation>
    <scope>NUCLEOTIDE SEQUENCE</scope>
    <source>
        <strain evidence="2">CGMCC 1.12919</strain>
    </source>
</reference>
<reference evidence="2" key="1">
    <citation type="journal article" date="2014" name="Int. J. Syst. Evol. Microbiol.">
        <title>Complete genome sequence of Corynebacterium casei LMG S-19264T (=DSM 44701T), isolated from a smear-ripened cheese.</title>
        <authorList>
            <consortium name="US DOE Joint Genome Institute (JGI-PGF)"/>
            <person name="Walter F."/>
            <person name="Albersmeier A."/>
            <person name="Kalinowski J."/>
            <person name="Ruckert C."/>
        </authorList>
    </citation>
    <scope>NUCLEOTIDE SEQUENCE</scope>
    <source>
        <strain evidence="2">CGMCC 1.12919</strain>
    </source>
</reference>
<dbReference type="EMBL" id="BMGG01000010">
    <property type="protein sequence ID" value="GGC86206.1"/>
    <property type="molecule type" value="Genomic_DNA"/>
</dbReference>
<dbReference type="RefSeq" id="WP_188611924.1">
    <property type="nucleotide sequence ID" value="NZ_BMGG01000010.1"/>
</dbReference>
<accession>A0A916XN99</accession>
<feature type="signal peptide" evidence="1">
    <location>
        <begin position="1"/>
        <end position="23"/>
    </location>
</feature>
<keyword evidence="1" id="KW-0732">Signal</keyword>
<evidence type="ECO:0000313" key="2">
    <source>
        <dbReference type="EMBL" id="GGC86206.1"/>
    </source>
</evidence>